<reference evidence="2 3" key="1">
    <citation type="submission" date="2024-09" db="EMBL/GenBank/DDBJ databases">
        <authorList>
            <person name="Sun Q."/>
            <person name="Mori K."/>
        </authorList>
    </citation>
    <scope>NUCLEOTIDE SEQUENCE [LARGE SCALE GENOMIC DNA]</scope>
    <source>
        <strain evidence="2 3">TBRC 4575</strain>
    </source>
</reference>
<feature type="transmembrane region" description="Helical" evidence="1">
    <location>
        <begin position="172"/>
        <end position="201"/>
    </location>
</feature>
<sequence>MQMTAKKEGTVAFPVRFFGSLFSPRRMFANRAKFNWLQIIVLFLFLTAVMLIPIPFYYNQQTSYNLKPFMPAVDQMAASAEMQTALKDADFSNQQFHHVKRQVITKTANNVAGFNLSAADMAGRENVLNLHAKSFEVRSVGSTFDAKYVPLISQKTDAHGFLVSSWYQSNKVMIGLFMLMTLGLIIVGVNLILVNGAAFFLFLSRHNKITHIRNYREAVNLALMMMGIGSLLAMVIGLIHFDVTIELTIQSLTLAFVVLWVYLKTKFKDPEVDETGVF</sequence>
<dbReference type="RefSeq" id="WP_225425574.1">
    <property type="nucleotide sequence ID" value="NZ_BAABRM010000003.1"/>
</dbReference>
<evidence type="ECO:0000256" key="1">
    <source>
        <dbReference type="SAM" id="Phobius"/>
    </source>
</evidence>
<feature type="transmembrane region" description="Helical" evidence="1">
    <location>
        <begin position="34"/>
        <end position="58"/>
    </location>
</feature>
<dbReference type="EMBL" id="JBHLUK010000076">
    <property type="protein sequence ID" value="MFC0424932.1"/>
    <property type="molecule type" value="Genomic_DNA"/>
</dbReference>
<name>A0ABV6K746_9LACO</name>
<keyword evidence="3" id="KW-1185">Reference proteome</keyword>
<proteinExistence type="predicted"/>
<keyword evidence="1" id="KW-1133">Transmembrane helix</keyword>
<protein>
    <submittedName>
        <fullName evidence="2">DUF1189 domain-containing protein</fullName>
    </submittedName>
</protein>
<accession>A0ABV6K746</accession>
<feature type="transmembrane region" description="Helical" evidence="1">
    <location>
        <begin position="247"/>
        <end position="263"/>
    </location>
</feature>
<gene>
    <name evidence="2" type="ORF">ACFFGS_12420</name>
</gene>
<comment type="caution">
    <text evidence="2">The sequence shown here is derived from an EMBL/GenBank/DDBJ whole genome shotgun (WGS) entry which is preliminary data.</text>
</comment>
<organism evidence="2 3">
    <name type="scientific">Lactiplantibacillus plajomi</name>
    <dbReference type="NCBI Taxonomy" id="1457217"/>
    <lineage>
        <taxon>Bacteria</taxon>
        <taxon>Bacillati</taxon>
        <taxon>Bacillota</taxon>
        <taxon>Bacilli</taxon>
        <taxon>Lactobacillales</taxon>
        <taxon>Lactobacillaceae</taxon>
        <taxon>Lactiplantibacillus</taxon>
    </lineage>
</organism>
<keyword evidence="1" id="KW-0472">Membrane</keyword>
<evidence type="ECO:0000313" key="2">
    <source>
        <dbReference type="EMBL" id="MFC0424932.1"/>
    </source>
</evidence>
<feature type="transmembrane region" description="Helical" evidence="1">
    <location>
        <begin position="221"/>
        <end position="241"/>
    </location>
</feature>
<dbReference type="Proteomes" id="UP001589855">
    <property type="component" value="Unassembled WGS sequence"/>
</dbReference>
<keyword evidence="1" id="KW-0812">Transmembrane</keyword>
<evidence type="ECO:0000313" key="3">
    <source>
        <dbReference type="Proteomes" id="UP001589855"/>
    </source>
</evidence>